<dbReference type="InterPro" id="IPR001453">
    <property type="entry name" value="MoaB/Mog_dom"/>
</dbReference>
<dbReference type="SUPFAM" id="SSF63882">
    <property type="entry name" value="MoeA N-terminal region -like"/>
    <property type="match status" value="1"/>
</dbReference>
<comment type="function">
    <text evidence="2 11">Catalyzes the insertion of molybdate into adenylated molybdopterin with the concomitant release of AMP.</text>
</comment>
<dbReference type="STRING" id="1817760.A2151_02315"/>
<dbReference type="InterPro" id="IPR036688">
    <property type="entry name" value="MoeA_C_domain_IV_sf"/>
</dbReference>
<dbReference type="NCBIfam" id="TIGR00177">
    <property type="entry name" value="molyb_syn"/>
    <property type="match status" value="1"/>
</dbReference>
<comment type="catalytic activity">
    <reaction evidence="10">
        <text>adenylyl-molybdopterin + molybdate = Mo-molybdopterin + AMP + H(+)</text>
        <dbReference type="Rhea" id="RHEA:35047"/>
        <dbReference type="ChEBI" id="CHEBI:15378"/>
        <dbReference type="ChEBI" id="CHEBI:36264"/>
        <dbReference type="ChEBI" id="CHEBI:62727"/>
        <dbReference type="ChEBI" id="CHEBI:71302"/>
        <dbReference type="ChEBI" id="CHEBI:456215"/>
        <dbReference type="EC" id="2.10.1.1"/>
    </reaction>
</comment>
<dbReference type="NCBIfam" id="NF045515">
    <property type="entry name" value="Glp_gephyrin"/>
    <property type="match status" value="1"/>
</dbReference>
<evidence type="ECO:0000259" key="12">
    <source>
        <dbReference type="SMART" id="SM00852"/>
    </source>
</evidence>
<sequence>MLTLKEAQAALLAGIVPAQAVEAVPLAQAAGRFVARALRAAVDNPAFDNSAMDGYALAVADLATQGFALPLAGEAGCGDAPAALAPGTAMRIFTGAPLPAGADAVVIQEDVKLHDGKVTIPRSVQPGQNIRRRAEDFGVGEILYEPGRRFTYYDIALLGAAGIAKVPVYARPRALVVATGNELVAPPTLLEPGQIYESNRLPTILQLQDLGAEVVDGGVARDDPAALRALLERSGDYDFVVTSGGASVGERDLVKQIFAEIGKIDFWKVKIKPGKPVAFGRVGDRTHFFALPGNPVSSLVTFKLFVEPALYAWHRSSWTLPEFPAIAANEFRRHAGRMEFLRARLYMENGRLMARALKGQGSHMLGPLRETNGFIKLDEDSTGFEEGATVTAVPLRLDIGA</sequence>
<dbReference type="SUPFAM" id="SSF63867">
    <property type="entry name" value="MoeA C-terminal domain-like"/>
    <property type="match status" value="1"/>
</dbReference>
<accession>A0A1F6TV07</accession>
<reference evidence="13 14" key="1">
    <citation type="journal article" date="2016" name="Nat. Commun.">
        <title>Thousands of microbial genomes shed light on interconnected biogeochemical processes in an aquifer system.</title>
        <authorList>
            <person name="Anantharaman K."/>
            <person name="Brown C.T."/>
            <person name="Hug L.A."/>
            <person name="Sharon I."/>
            <person name="Castelle C.J."/>
            <person name="Probst A.J."/>
            <person name="Thomas B.C."/>
            <person name="Singh A."/>
            <person name="Wilkins M.J."/>
            <person name="Karaoz U."/>
            <person name="Brodie E.L."/>
            <person name="Williams K.H."/>
            <person name="Hubbard S.S."/>
            <person name="Banfield J.F."/>
        </authorList>
    </citation>
    <scope>NUCLEOTIDE SEQUENCE [LARGE SCALE GENOMIC DNA]</scope>
</reference>
<evidence type="ECO:0000256" key="11">
    <source>
        <dbReference type="RuleBase" id="RU365090"/>
    </source>
</evidence>
<evidence type="ECO:0000256" key="9">
    <source>
        <dbReference type="ARBA" id="ARBA00023150"/>
    </source>
</evidence>
<comment type="pathway">
    <text evidence="3 11">Cofactor biosynthesis; molybdopterin biosynthesis.</text>
</comment>
<dbReference type="FunFam" id="3.40.980.10:FF:000004">
    <property type="entry name" value="Molybdopterin molybdenumtransferase"/>
    <property type="match status" value="1"/>
</dbReference>
<name>A0A1F6TV07_9PROT</name>
<dbReference type="UniPathway" id="UPA00344"/>
<dbReference type="InterPro" id="IPR005111">
    <property type="entry name" value="MoeA_C_domain_IV"/>
</dbReference>
<evidence type="ECO:0000256" key="1">
    <source>
        <dbReference type="ARBA" id="ARBA00001946"/>
    </source>
</evidence>
<evidence type="ECO:0000256" key="4">
    <source>
        <dbReference type="ARBA" id="ARBA00010763"/>
    </source>
</evidence>
<dbReference type="InterPro" id="IPR038987">
    <property type="entry name" value="MoeA-like"/>
</dbReference>
<dbReference type="Gene3D" id="2.40.340.10">
    <property type="entry name" value="MoeA, C-terminal, domain IV"/>
    <property type="match status" value="1"/>
</dbReference>
<dbReference type="SUPFAM" id="SSF53218">
    <property type="entry name" value="Molybdenum cofactor biosynthesis proteins"/>
    <property type="match status" value="1"/>
</dbReference>
<keyword evidence="6 11" id="KW-0808">Transferase</keyword>
<evidence type="ECO:0000313" key="14">
    <source>
        <dbReference type="Proteomes" id="UP000178885"/>
    </source>
</evidence>
<dbReference type="Proteomes" id="UP000178885">
    <property type="component" value="Unassembled WGS sequence"/>
</dbReference>
<dbReference type="SMART" id="SM00852">
    <property type="entry name" value="MoCF_biosynth"/>
    <property type="match status" value="1"/>
</dbReference>
<dbReference type="InterPro" id="IPR036135">
    <property type="entry name" value="MoeA_linker/N_sf"/>
</dbReference>
<gene>
    <name evidence="13" type="ORF">A2151_02315</name>
</gene>
<keyword evidence="8 11" id="KW-0460">Magnesium</keyword>
<dbReference type="PANTHER" id="PTHR10192:SF5">
    <property type="entry name" value="GEPHYRIN"/>
    <property type="match status" value="1"/>
</dbReference>
<evidence type="ECO:0000256" key="3">
    <source>
        <dbReference type="ARBA" id="ARBA00005046"/>
    </source>
</evidence>
<dbReference type="EMBL" id="MFSU01000016">
    <property type="protein sequence ID" value="OGI48879.1"/>
    <property type="molecule type" value="Genomic_DNA"/>
</dbReference>
<dbReference type="GO" id="GO:0005829">
    <property type="term" value="C:cytosol"/>
    <property type="evidence" value="ECO:0007669"/>
    <property type="project" value="TreeGrafter"/>
</dbReference>
<keyword evidence="5 11" id="KW-0500">Molybdenum</keyword>
<evidence type="ECO:0000313" key="13">
    <source>
        <dbReference type="EMBL" id="OGI48879.1"/>
    </source>
</evidence>
<proteinExistence type="inferred from homology"/>
<dbReference type="AlphaFoldDB" id="A0A1F6TV07"/>
<evidence type="ECO:0000256" key="10">
    <source>
        <dbReference type="ARBA" id="ARBA00047317"/>
    </source>
</evidence>
<dbReference type="CDD" id="cd00887">
    <property type="entry name" value="MoeA"/>
    <property type="match status" value="1"/>
</dbReference>
<keyword evidence="7 11" id="KW-0479">Metal-binding</keyword>
<evidence type="ECO:0000256" key="7">
    <source>
        <dbReference type="ARBA" id="ARBA00022723"/>
    </source>
</evidence>
<dbReference type="Gene3D" id="3.90.105.10">
    <property type="entry name" value="Molybdopterin biosynthesis moea protein, domain 2"/>
    <property type="match status" value="1"/>
</dbReference>
<dbReference type="Gene3D" id="3.40.980.10">
    <property type="entry name" value="MoaB/Mog-like domain"/>
    <property type="match status" value="1"/>
</dbReference>
<dbReference type="GO" id="GO:0006777">
    <property type="term" value="P:Mo-molybdopterin cofactor biosynthetic process"/>
    <property type="evidence" value="ECO:0007669"/>
    <property type="project" value="UniProtKB-UniRule"/>
</dbReference>
<dbReference type="EC" id="2.10.1.1" evidence="11"/>
<dbReference type="GO" id="GO:0061599">
    <property type="term" value="F:molybdopterin molybdotransferase activity"/>
    <property type="evidence" value="ECO:0007669"/>
    <property type="project" value="UniProtKB-UniRule"/>
</dbReference>
<dbReference type="InterPro" id="IPR005110">
    <property type="entry name" value="MoeA_linker/N"/>
</dbReference>
<evidence type="ECO:0000256" key="2">
    <source>
        <dbReference type="ARBA" id="ARBA00002901"/>
    </source>
</evidence>
<evidence type="ECO:0000256" key="5">
    <source>
        <dbReference type="ARBA" id="ARBA00022505"/>
    </source>
</evidence>
<comment type="similarity">
    <text evidence="4 11">Belongs to the MoeA family.</text>
</comment>
<dbReference type="Pfam" id="PF03453">
    <property type="entry name" value="MoeA_N"/>
    <property type="match status" value="1"/>
</dbReference>
<feature type="domain" description="MoaB/Mog" evidence="12">
    <location>
        <begin position="175"/>
        <end position="312"/>
    </location>
</feature>
<dbReference type="GO" id="GO:0046872">
    <property type="term" value="F:metal ion binding"/>
    <property type="evidence" value="ECO:0007669"/>
    <property type="project" value="UniProtKB-UniRule"/>
</dbReference>
<comment type="cofactor">
    <cofactor evidence="1 11">
        <name>Mg(2+)</name>
        <dbReference type="ChEBI" id="CHEBI:18420"/>
    </cofactor>
</comment>
<dbReference type="Gene3D" id="2.170.190.11">
    <property type="entry name" value="Molybdopterin biosynthesis moea protein, domain 3"/>
    <property type="match status" value="1"/>
</dbReference>
<dbReference type="PANTHER" id="PTHR10192">
    <property type="entry name" value="MOLYBDOPTERIN BIOSYNTHESIS PROTEIN"/>
    <property type="match status" value="1"/>
</dbReference>
<evidence type="ECO:0000256" key="8">
    <source>
        <dbReference type="ARBA" id="ARBA00022842"/>
    </source>
</evidence>
<comment type="caution">
    <text evidence="13">The sequence shown here is derived from an EMBL/GenBank/DDBJ whole genome shotgun (WGS) entry which is preliminary data.</text>
</comment>
<dbReference type="Pfam" id="PF00994">
    <property type="entry name" value="MoCF_biosynth"/>
    <property type="match status" value="1"/>
</dbReference>
<dbReference type="Pfam" id="PF03454">
    <property type="entry name" value="MoeA_C"/>
    <property type="match status" value="1"/>
</dbReference>
<evidence type="ECO:0000256" key="6">
    <source>
        <dbReference type="ARBA" id="ARBA00022679"/>
    </source>
</evidence>
<protein>
    <recommendedName>
        <fullName evidence="11">Molybdopterin molybdenumtransferase</fullName>
        <ecNumber evidence="11">2.10.1.1</ecNumber>
    </recommendedName>
</protein>
<organism evidence="13 14">
    <name type="scientific">Candidatus Muproteobacteria bacterium RBG_16_65_34</name>
    <dbReference type="NCBI Taxonomy" id="1817760"/>
    <lineage>
        <taxon>Bacteria</taxon>
        <taxon>Pseudomonadati</taxon>
        <taxon>Pseudomonadota</taxon>
        <taxon>Candidatus Muproteobacteria</taxon>
    </lineage>
</organism>
<dbReference type="InterPro" id="IPR036425">
    <property type="entry name" value="MoaB/Mog-like_dom_sf"/>
</dbReference>
<keyword evidence="9 11" id="KW-0501">Molybdenum cofactor biosynthesis</keyword>